<evidence type="ECO:0000313" key="2">
    <source>
        <dbReference type="Proteomes" id="UP000282985"/>
    </source>
</evidence>
<proteinExistence type="predicted"/>
<evidence type="ECO:0000313" key="1">
    <source>
        <dbReference type="EMBL" id="RUT78729.1"/>
    </source>
</evidence>
<comment type="caution">
    <text evidence="1">The sequence shown here is derived from an EMBL/GenBank/DDBJ whole genome shotgun (WGS) entry which is preliminary data.</text>
</comment>
<protein>
    <submittedName>
        <fullName evidence="1">Uncharacterized protein</fullName>
    </submittedName>
</protein>
<keyword evidence="2" id="KW-1185">Reference proteome</keyword>
<organism evidence="1 2">
    <name type="scientific">Ancylomarina longa</name>
    <dbReference type="NCBI Taxonomy" id="2487017"/>
    <lineage>
        <taxon>Bacteria</taxon>
        <taxon>Pseudomonadati</taxon>
        <taxon>Bacteroidota</taxon>
        <taxon>Bacteroidia</taxon>
        <taxon>Marinilabiliales</taxon>
        <taxon>Marinifilaceae</taxon>
        <taxon>Ancylomarina</taxon>
    </lineage>
</organism>
<reference evidence="1 2" key="1">
    <citation type="submission" date="2018-11" db="EMBL/GenBank/DDBJ databases">
        <title>Parancylomarina longa gen. nov., sp. nov., isolated from sediments of southern Okinawa.</title>
        <authorList>
            <person name="Fu T."/>
        </authorList>
    </citation>
    <scope>NUCLEOTIDE SEQUENCE [LARGE SCALE GENOMIC DNA]</scope>
    <source>
        <strain evidence="1 2">T3-2 S1-C</strain>
    </source>
</reference>
<accession>A0A434AW48</accession>
<dbReference type="AlphaFoldDB" id="A0A434AW48"/>
<sequence length="59" mass="6436">MNPQKIDTKFLDFSSPNKDTRCITPNKMFGFVGKPELVTSKFAGVGGILLKADTLGCAW</sequence>
<dbReference type="Proteomes" id="UP000282985">
    <property type="component" value="Unassembled WGS sequence"/>
</dbReference>
<gene>
    <name evidence="1" type="ORF">DLK05_06200</name>
</gene>
<name>A0A434AW48_9BACT</name>
<dbReference type="EMBL" id="RJJX01000006">
    <property type="protein sequence ID" value="RUT78729.1"/>
    <property type="molecule type" value="Genomic_DNA"/>
</dbReference>